<dbReference type="EMBL" id="FR839630">
    <property type="protein sequence ID" value="CCA39522.1"/>
    <property type="molecule type" value="Genomic_DNA"/>
</dbReference>
<name>F2QVU4_KOMPC</name>
<reference evidence="4 5" key="3">
    <citation type="journal article" date="2016" name="FEMS Yeast Res.">
        <title>Curation of the genome annotation of Pichia pastoris (Komagataella phaffii) CBS7435 from gene level to protein function.</title>
        <authorList>
            <person name="Valli M."/>
            <person name="Tatto N.E."/>
            <person name="Peymann A."/>
            <person name="Gruber C."/>
            <person name="Landes N."/>
            <person name="Ekker H."/>
            <person name="Thallinger G.G."/>
            <person name="Mattanovich D."/>
            <person name="Gasser B."/>
            <person name="Graf A.B."/>
        </authorList>
    </citation>
    <scope>GENOME REANNOTATION</scope>
    <source>
        <strain evidence="4 5">ATCC 76273 / CBS 7435 / CECT 11047 / NRRL Y-11430 / Wegner 21-1</strain>
    </source>
</reference>
<gene>
    <name evidence="4" type="primary">OPY2</name>
    <name evidence="4" type="ordered locus">PP7435_Chr3-0564</name>
</gene>
<feature type="region of interest" description="Disordered" evidence="1">
    <location>
        <begin position="298"/>
        <end position="408"/>
    </location>
</feature>
<evidence type="ECO:0000313" key="4">
    <source>
        <dbReference type="EMBL" id="CCA39522.1"/>
    </source>
</evidence>
<evidence type="ECO:0000256" key="2">
    <source>
        <dbReference type="SAM" id="Phobius"/>
    </source>
</evidence>
<keyword evidence="2" id="KW-0472">Membrane</keyword>
<feature type="region of interest" description="Disordered" evidence="1">
    <location>
        <begin position="146"/>
        <end position="172"/>
    </location>
</feature>
<accession>F2QVU4</accession>
<evidence type="ECO:0000256" key="1">
    <source>
        <dbReference type="SAM" id="MobiDB-lite"/>
    </source>
</evidence>
<feature type="transmembrane region" description="Helical" evidence="2">
    <location>
        <begin position="115"/>
        <end position="135"/>
    </location>
</feature>
<dbReference type="HOGENOM" id="CLU_616937_0_0_1"/>
<evidence type="ECO:0000313" key="5">
    <source>
        <dbReference type="Proteomes" id="UP000006853"/>
    </source>
</evidence>
<keyword evidence="2" id="KW-0812">Transmembrane</keyword>
<reference key="2">
    <citation type="submission" date="2011-04" db="EMBL/GenBank/DDBJ databases">
        <title>High-quality genome sequence of Pichia pastoris CBS 7435.</title>
        <authorList>
            <person name="Kueberl A."/>
            <person name="Schneider J."/>
            <person name="Thallinger G.G."/>
            <person name="Anderl I."/>
            <person name="Wibberg D."/>
            <person name="Hajek T."/>
            <person name="Jaenicke S."/>
            <person name="Brinkrolf K."/>
            <person name="Goesmann A."/>
            <person name="Szczepanowski R."/>
            <person name="Puehler A."/>
            <person name="Schwab H."/>
            <person name="Glieder A."/>
            <person name="Pichler H."/>
        </authorList>
    </citation>
    <scope>NUCLEOTIDE SEQUENCE</scope>
    <source>
        <strain>CBS 7435</strain>
    </source>
</reference>
<feature type="compositionally biased region" description="Basic and acidic residues" evidence="1">
    <location>
        <begin position="331"/>
        <end position="349"/>
    </location>
</feature>
<keyword evidence="5" id="KW-1185">Reference proteome</keyword>
<dbReference type="Proteomes" id="UP000006853">
    <property type="component" value="Chromosome 3"/>
</dbReference>
<dbReference type="InterPro" id="IPR018571">
    <property type="entry name" value="Membrane_anchor_Opy2_N"/>
</dbReference>
<feature type="compositionally biased region" description="Acidic residues" evidence="1">
    <location>
        <begin position="313"/>
        <end position="330"/>
    </location>
</feature>
<feature type="compositionally biased region" description="Polar residues" evidence="1">
    <location>
        <begin position="299"/>
        <end position="310"/>
    </location>
</feature>
<feature type="compositionally biased region" description="Polar residues" evidence="1">
    <location>
        <begin position="350"/>
        <end position="383"/>
    </location>
</feature>
<dbReference type="Pfam" id="PF09463">
    <property type="entry name" value="Opy2"/>
    <property type="match status" value="1"/>
</dbReference>
<keyword evidence="2" id="KW-1133">Transmembrane helix</keyword>
<feature type="compositionally biased region" description="Basic and acidic residues" evidence="1">
    <location>
        <begin position="385"/>
        <end position="403"/>
    </location>
</feature>
<reference evidence="4 5" key="1">
    <citation type="journal article" date="2011" name="J. Biotechnol.">
        <title>High-quality genome sequence of Pichia pastoris CBS7435.</title>
        <authorList>
            <person name="Kuberl A."/>
            <person name="Schneider J."/>
            <person name="Thallinger G.G."/>
            <person name="Anderl I."/>
            <person name="Wibberg D."/>
            <person name="Hajek T."/>
            <person name="Jaenicke S."/>
            <person name="Brinkrolf K."/>
            <person name="Goesmann A."/>
            <person name="Szczepanowski R."/>
            <person name="Puhler A."/>
            <person name="Schwab H."/>
            <person name="Glieder A."/>
            <person name="Pichler H."/>
        </authorList>
    </citation>
    <scope>NUCLEOTIDE SEQUENCE [LARGE SCALE GENOMIC DNA]</scope>
    <source>
        <strain evidence="5">ATCC 76273 / CBS 7435 / CECT 11047 / NRRL Y-11430 / Wegner 21-1</strain>
    </source>
</reference>
<feature type="compositionally biased region" description="Basic and acidic residues" evidence="1">
    <location>
        <begin position="146"/>
        <end position="162"/>
    </location>
</feature>
<dbReference type="AlphaFoldDB" id="F2QVU4"/>
<sequence>MFRSETNSVDSYLKITKRVPAPFGYFQMSLSRVARDANGVLYETLLSAAKRETEDFSSQDNCVTCSDVPTCPTCKSNEKCVLTARTCSTCPEMSCVHDENSGSSSSLSSAATGGISAGAVVGALVIFSLMGFLYFRYVYKPKKMRQQDEEANNVKDMTDDKSTLSNTQKSGDIDLERRNSSLTLSTMANTILTKTSNIIPIAYIPGVMVSNSGRSNSTYSKSILSDDNFSSFHEDASIHNEKRNDSNTTTAIRAVPRLVNIAEEDDSSSIVELQSIRLAPIHRPSMPVARLNMDDELQKTTTGGNSSDAQTFGDDESTDLASSDEDLDYEDIQREHEKRQKAKIEKELGSSKSNSGTTSFKTLLDSSQPGTLGSAAVTNTLQTGRRVEPKELDGADDNTKADDPLDNSDVEIFLDVDIEPMNKNSFEESESGSVSPFDDKYGLN</sequence>
<feature type="domain" description="Membrane anchor Opy2 N-terminal" evidence="3">
    <location>
        <begin position="62"/>
        <end position="95"/>
    </location>
</feature>
<organism evidence="4 5">
    <name type="scientific">Komagataella phaffii (strain ATCC 76273 / CBS 7435 / CECT 11047 / NRRL Y-11430 / Wegner 21-1)</name>
    <name type="common">Yeast</name>
    <name type="synonym">Pichia pastoris</name>
    <dbReference type="NCBI Taxonomy" id="981350"/>
    <lineage>
        <taxon>Eukaryota</taxon>
        <taxon>Fungi</taxon>
        <taxon>Dikarya</taxon>
        <taxon>Ascomycota</taxon>
        <taxon>Saccharomycotina</taxon>
        <taxon>Pichiomycetes</taxon>
        <taxon>Pichiales</taxon>
        <taxon>Pichiaceae</taxon>
        <taxon>Komagataella</taxon>
    </lineage>
</organism>
<feature type="region of interest" description="Disordered" evidence="1">
    <location>
        <begin position="421"/>
        <end position="444"/>
    </location>
</feature>
<proteinExistence type="predicted"/>
<evidence type="ECO:0000259" key="3">
    <source>
        <dbReference type="Pfam" id="PF09463"/>
    </source>
</evidence>
<protein>
    <submittedName>
        <fullName evidence="4">Ste50p membrane anchor</fullName>
    </submittedName>
</protein>